<dbReference type="InterPro" id="IPR007393">
    <property type="entry name" value="YlxR_dom"/>
</dbReference>
<accession>A0AAJ1V261</accession>
<dbReference type="PANTHER" id="PTHR34215">
    <property type="entry name" value="BLL0784 PROTEIN"/>
    <property type="match status" value="1"/>
</dbReference>
<dbReference type="PANTHER" id="PTHR34215:SF1">
    <property type="entry name" value="YLXR DOMAIN-CONTAINING PROTEIN"/>
    <property type="match status" value="1"/>
</dbReference>
<sequence length="98" mass="11485">MTQNKKRKIPMRKCVVSGQSYPKKELIRIVRTPEGKIELDPSGRMNGRGAYIALEPELAKEAKAKKVFNRVFKTEIDDQFYDKLFDYIDHQKARKELL</sequence>
<dbReference type="AlphaFoldDB" id="A0AAJ1V261"/>
<dbReference type="InterPro" id="IPR037465">
    <property type="entry name" value="YlxR"/>
</dbReference>
<evidence type="ECO:0000313" key="3">
    <source>
        <dbReference type="Proteomes" id="UP001229251"/>
    </source>
</evidence>
<organism evidence="2 3">
    <name type="scientific">Facklamia hominis</name>
    <dbReference type="NCBI Taxonomy" id="178214"/>
    <lineage>
        <taxon>Bacteria</taxon>
        <taxon>Bacillati</taxon>
        <taxon>Bacillota</taxon>
        <taxon>Bacilli</taxon>
        <taxon>Lactobacillales</taxon>
        <taxon>Aerococcaceae</taxon>
        <taxon>Facklamia</taxon>
    </lineage>
</organism>
<dbReference type="NCBIfam" id="NF047356">
    <property type="entry name" value="RNA_bind_RnpM"/>
    <property type="match status" value="1"/>
</dbReference>
<evidence type="ECO:0000259" key="1">
    <source>
        <dbReference type="Pfam" id="PF04296"/>
    </source>
</evidence>
<reference evidence="2" key="1">
    <citation type="submission" date="2023-05" db="EMBL/GenBank/DDBJ databases">
        <title>Cataloging the Phylogenetic Diversity of Human Bladder Bacteria.</title>
        <authorList>
            <person name="Du J."/>
        </authorList>
    </citation>
    <scope>NUCLEOTIDE SEQUENCE</scope>
    <source>
        <strain evidence="2">UMB1231</strain>
    </source>
</reference>
<feature type="domain" description="YlxR" evidence="1">
    <location>
        <begin position="12"/>
        <end position="84"/>
    </location>
</feature>
<protein>
    <submittedName>
        <fullName evidence="2">YlxR family protein</fullName>
    </submittedName>
</protein>
<dbReference type="InterPro" id="IPR035931">
    <property type="entry name" value="YlxR-like_sf"/>
</dbReference>
<dbReference type="CDD" id="cd00279">
    <property type="entry name" value="YlxR"/>
    <property type="match status" value="1"/>
</dbReference>
<proteinExistence type="predicted"/>
<name>A0AAJ1V261_9LACT</name>
<dbReference type="EMBL" id="JASOOE010000006">
    <property type="protein sequence ID" value="MDK7187190.1"/>
    <property type="molecule type" value="Genomic_DNA"/>
</dbReference>
<dbReference type="Gene3D" id="3.30.1230.10">
    <property type="entry name" value="YlxR-like"/>
    <property type="match status" value="1"/>
</dbReference>
<dbReference type="Pfam" id="PF04296">
    <property type="entry name" value="YlxR"/>
    <property type="match status" value="1"/>
</dbReference>
<dbReference type="SUPFAM" id="SSF64376">
    <property type="entry name" value="YlxR-like"/>
    <property type="match status" value="1"/>
</dbReference>
<gene>
    <name evidence="2" type="ORF">QP433_04265</name>
</gene>
<dbReference type="Proteomes" id="UP001229251">
    <property type="component" value="Unassembled WGS sequence"/>
</dbReference>
<comment type="caution">
    <text evidence="2">The sequence shown here is derived from an EMBL/GenBank/DDBJ whole genome shotgun (WGS) entry which is preliminary data.</text>
</comment>
<dbReference type="RefSeq" id="WP_006907677.1">
    <property type="nucleotide sequence ID" value="NZ_CAUPDI010000011.1"/>
</dbReference>
<evidence type="ECO:0000313" key="2">
    <source>
        <dbReference type="EMBL" id="MDK7187190.1"/>
    </source>
</evidence>